<dbReference type="RefSeq" id="WP_269660305.1">
    <property type="nucleotide sequence ID" value="NZ_CP114413.1"/>
</dbReference>
<feature type="signal peptide" evidence="2">
    <location>
        <begin position="1"/>
        <end position="27"/>
    </location>
</feature>
<organism evidence="3 4">
    <name type="scientific">Streptomyces cinnabarinus</name>
    <dbReference type="NCBI Taxonomy" id="67287"/>
    <lineage>
        <taxon>Bacteria</taxon>
        <taxon>Bacillati</taxon>
        <taxon>Actinomycetota</taxon>
        <taxon>Actinomycetes</taxon>
        <taxon>Kitasatosporales</taxon>
        <taxon>Streptomycetaceae</taxon>
        <taxon>Streptomyces</taxon>
    </lineage>
</organism>
<dbReference type="Proteomes" id="UP001164439">
    <property type="component" value="Chromosome"/>
</dbReference>
<feature type="region of interest" description="Disordered" evidence="1">
    <location>
        <begin position="56"/>
        <end position="97"/>
    </location>
</feature>
<name>A0ABY7KF55_9ACTN</name>
<protein>
    <recommendedName>
        <fullName evidence="5">Secreted protein</fullName>
    </recommendedName>
</protein>
<evidence type="ECO:0000313" key="3">
    <source>
        <dbReference type="EMBL" id="WAZ22703.1"/>
    </source>
</evidence>
<accession>A0ABY7KF55</accession>
<keyword evidence="2" id="KW-0732">Signal</keyword>
<reference evidence="3" key="1">
    <citation type="submission" date="2022-12" db="EMBL/GenBank/DDBJ databases">
        <authorList>
            <person name="Ruckert C."/>
            <person name="Busche T."/>
            <person name="Kalinowski J."/>
            <person name="Wittmann C."/>
        </authorList>
    </citation>
    <scope>NUCLEOTIDE SEQUENCE</scope>
    <source>
        <strain evidence="3">DSM 40467</strain>
    </source>
</reference>
<gene>
    <name evidence="3" type="ORF">STRCI_003986</name>
</gene>
<dbReference type="EMBL" id="CP114413">
    <property type="protein sequence ID" value="WAZ22703.1"/>
    <property type="molecule type" value="Genomic_DNA"/>
</dbReference>
<evidence type="ECO:0000256" key="2">
    <source>
        <dbReference type="SAM" id="SignalP"/>
    </source>
</evidence>
<proteinExistence type="predicted"/>
<feature type="compositionally biased region" description="Low complexity" evidence="1">
    <location>
        <begin position="56"/>
        <end position="80"/>
    </location>
</feature>
<feature type="chain" id="PRO_5046644142" description="Secreted protein" evidence="2">
    <location>
        <begin position="28"/>
        <end position="97"/>
    </location>
</feature>
<evidence type="ECO:0000256" key="1">
    <source>
        <dbReference type="SAM" id="MobiDB-lite"/>
    </source>
</evidence>
<sequence length="97" mass="10499">MSTARRLPRSRAWLRGFVLLLALFVPAAPAGVQVAPVAVVAEVVEYDVVDAAARPVTARRTPRTDAVPPRLTPHPRTASPSPHPHTPPTRRSVVLRC</sequence>
<evidence type="ECO:0008006" key="5">
    <source>
        <dbReference type="Google" id="ProtNLM"/>
    </source>
</evidence>
<evidence type="ECO:0000313" key="4">
    <source>
        <dbReference type="Proteomes" id="UP001164439"/>
    </source>
</evidence>
<keyword evidence="4" id="KW-1185">Reference proteome</keyword>